<dbReference type="SUPFAM" id="SSF103511">
    <property type="entry name" value="Chlorophyll a-b binding protein"/>
    <property type="match status" value="1"/>
</dbReference>
<evidence type="ECO:0000256" key="4">
    <source>
        <dbReference type="ARBA" id="ARBA00022640"/>
    </source>
</evidence>
<evidence type="ECO:0000256" key="2">
    <source>
        <dbReference type="ARBA" id="ARBA00022528"/>
    </source>
</evidence>
<accession>A0ABN9US54</accession>
<feature type="compositionally biased region" description="Low complexity" evidence="5">
    <location>
        <begin position="45"/>
        <end position="57"/>
    </location>
</feature>
<sequence>SSRFGSSLRAHPQPWQPRPRSLPRRWHGPPRRWCAPSRAREPACSSARPPSWLRAASPPRPPRRRRCSARAPRRLARGRPARPPRRPWASASPWGSPRDSPRWRAAARPPGARSPTPRGLEYHGWGKYEWDPLELSTTYPEHLAWYREAELKHCRVAMLAFVGFIAPDGFRIPIPQLEDPELNLYNAHGKLIGPGLGEGPMWWLLAFCGVVESLRFRDLGLGFEKLSLENAGDLNFGKGFLPQTKEGEVQMRIKELKNGRLAMLAVSGILTQSVVWQSPHFPFVPGS</sequence>
<organism evidence="6 7">
    <name type="scientific">Prorocentrum cordatum</name>
    <dbReference type="NCBI Taxonomy" id="2364126"/>
    <lineage>
        <taxon>Eukaryota</taxon>
        <taxon>Sar</taxon>
        <taxon>Alveolata</taxon>
        <taxon>Dinophyceae</taxon>
        <taxon>Prorocentrales</taxon>
        <taxon>Prorocentraceae</taxon>
        <taxon>Prorocentrum</taxon>
    </lineage>
</organism>
<keyword evidence="7" id="KW-1185">Reference proteome</keyword>
<dbReference type="Pfam" id="PF00504">
    <property type="entry name" value="Chloroa_b-bind"/>
    <property type="match status" value="1"/>
</dbReference>
<feature type="compositionally biased region" description="Basic residues" evidence="5">
    <location>
        <begin position="21"/>
        <end position="30"/>
    </location>
</feature>
<evidence type="ECO:0000256" key="1">
    <source>
        <dbReference type="ARBA" id="ARBA00004229"/>
    </source>
</evidence>
<reference evidence="6" key="1">
    <citation type="submission" date="2023-10" db="EMBL/GenBank/DDBJ databases">
        <authorList>
            <person name="Chen Y."/>
            <person name="Shah S."/>
            <person name="Dougan E. K."/>
            <person name="Thang M."/>
            <person name="Chan C."/>
        </authorList>
    </citation>
    <scope>NUCLEOTIDE SEQUENCE [LARGE SCALE GENOMIC DNA]</scope>
</reference>
<keyword evidence="2" id="KW-0150">Chloroplast</keyword>
<evidence type="ECO:0008006" key="8">
    <source>
        <dbReference type="Google" id="ProtNLM"/>
    </source>
</evidence>
<dbReference type="PANTHER" id="PTHR21649">
    <property type="entry name" value="CHLOROPHYLL A/B BINDING PROTEIN"/>
    <property type="match status" value="1"/>
</dbReference>
<name>A0ABN9US54_9DINO</name>
<dbReference type="EMBL" id="CAUYUJ010016198">
    <property type="protein sequence ID" value="CAK0862814.1"/>
    <property type="molecule type" value="Genomic_DNA"/>
</dbReference>
<dbReference type="InterPro" id="IPR001344">
    <property type="entry name" value="Chloro_AB-bd_pln"/>
</dbReference>
<dbReference type="Proteomes" id="UP001189429">
    <property type="component" value="Unassembled WGS sequence"/>
</dbReference>
<evidence type="ECO:0000313" key="7">
    <source>
        <dbReference type="Proteomes" id="UP001189429"/>
    </source>
</evidence>
<protein>
    <recommendedName>
        <fullName evidence="8">Chlorophyll a-b binding protein, chloroplastic</fullName>
    </recommendedName>
</protein>
<evidence type="ECO:0000256" key="3">
    <source>
        <dbReference type="ARBA" id="ARBA00022531"/>
    </source>
</evidence>
<feature type="compositionally biased region" description="Basic residues" evidence="5">
    <location>
        <begin position="61"/>
        <end position="85"/>
    </location>
</feature>
<feature type="non-terminal residue" evidence="6">
    <location>
        <position position="1"/>
    </location>
</feature>
<comment type="subcellular location">
    <subcellularLocation>
        <location evidence="1">Plastid</location>
        <location evidence="1">Chloroplast</location>
    </subcellularLocation>
</comment>
<keyword evidence="3" id="KW-0602">Photosynthesis</keyword>
<comment type="caution">
    <text evidence="6">The sequence shown here is derived from an EMBL/GenBank/DDBJ whole genome shotgun (WGS) entry which is preliminary data.</text>
</comment>
<gene>
    <name evidence="6" type="ORF">PCOR1329_LOCUS51140</name>
</gene>
<feature type="region of interest" description="Disordered" evidence="5">
    <location>
        <begin position="1"/>
        <end position="117"/>
    </location>
</feature>
<proteinExistence type="predicted"/>
<evidence type="ECO:0000256" key="5">
    <source>
        <dbReference type="SAM" id="MobiDB-lite"/>
    </source>
</evidence>
<evidence type="ECO:0000313" key="6">
    <source>
        <dbReference type="EMBL" id="CAK0862814.1"/>
    </source>
</evidence>
<keyword evidence="4" id="KW-0934">Plastid</keyword>
<dbReference type="Gene3D" id="1.10.3460.10">
    <property type="entry name" value="Chlorophyll a/b binding protein domain"/>
    <property type="match status" value="1"/>
</dbReference>
<feature type="compositionally biased region" description="Low complexity" evidence="5">
    <location>
        <begin position="87"/>
        <end position="117"/>
    </location>
</feature>
<dbReference type="InterPro" id="IPR022796">
    <property type="entry name" value="Chloroa_b-bind"/>
</dbReference>